<reference evidence="1" key="1">
    <citation type="submission" date="2020-03" db="EMBL/GenBank/DDBJ databases">
        <title>The deep terrestrial virosphere.</title>
        <authorList>
            <person name="Holmfeldt K."/>
            <person name="Nilsson E."/>
            <person name="Simone D."/>
            <person name="Lopez-Fernandez M."/>
            <person name="Wu X."/>
            <person name="de Brujin I."/>
            <person name="Lundin D."/>
            <person name="Andersson A."/>
            <person name="Bertilsson S."/>
            <person name="Dopson M."/>
        </authorList>
    </citation>
    <scope>NUCLEOTIDE SEQUENCE</scope>
    <source>
        <strain evidence="1">MM171A00913</strain>
    </source>
</reference>
<protein>
    <submittedName>
        <fullName evidence="1">Uncharacterized protein</fullName>
    </submittedName>
</protein>
<evidence type="ECO:0000313" key="1">
    <source>
        <dbReference type="EMBL" id="QJA99755.1"/>
    </source>
</evidence>
<organism evidence="1">
    <name type="scientific">viral metagenome</name>
    <dbReference type="NCBI Taxonomy" id="1070528"/>
    <lineage>
        <taxon>unclassified sequences</taxon>
        <taxon>metagenomes</taxon>
        <taxon>organismal metagenomes</taxon>
    </lineage>
</organism>
<gene>
    <name evidence="1" type="ORF">MM171A00913_0022</name>
</gene>
<proteinExistence type="predicted"/>
<name>A0A6M3M3J9_9ZZZZ</name>
<sequence length="159" mass="18280">MEQVTETAGVHTGVTPEQLIELRKKKRLDMNDQEAAELARMLTIRERLERRQVHKEILIDLDDDLGKFTLRFRRLSPKEHDEIAELKAGVMGGDQDKTKMQKIYGILGAASLDGLDEEYWKNGEGFSPDIVIMALLKTVSESSYPDEKYLSEIKKFRLQ</sequence>
<dbReference type="EMBL" id="MT143665">
    <property type="protein sequence ID" value="QJA99755.1"/>
    <property type="molecule type" value="Genomic_DNA"/>
</dbReference>
<dbReference type="AlphaFoldDB" id="A0A6M3M3J9"/>
<accession>A0A6M3M3J9</accession>